<keyword evidence="1" id="KW-0479">Metal-binding</keyword>
<evidence type="ECO:0000313" key="3">
    <source>
        <dbReference type="EMBL" id="MVT71422.1"/>
    </source>
</evidence>
<name>A0A844T7C1_9BRAD</name>
<evidence type="ECO:0000259" key="2">
    <source>
        <dbReference type="Pfam" id="PF07731"/>
    </source>
</evidence>
<evidence type="ECO:0000256" key="1">
    <source>
        <dbReference type="ARBA" id="ARBA00022723"/>
    </source>
</evidence>
<dbReference type="InterPro" id="IPR011706">
    <property type="entry name" value="Cu-oxidase_C"/>
</dbReference>
<dbReference type="InterPro" id="IPR033138">
    <property type="entry name" value="Cu_oxidase_CS"/>
</dbReference>
<dbReference type="AlphaFoldDB" id="A0A844T7C1"/>
<dbReference type="GO" id="GO:0016491">
    <property type="term" value="F:oxidoreductase activity"/>
    <property type="evidence" value="ECO:0007669"/>
    <property type="project" value="InterPro"/>
</dbReference>
<accession>A0A844T7C1</accession>
<evidence type="ECO:0000313" key="4">
    <source>
        <dbReference type="Proteomes" id="UP000436468"/>
    </source>
</evidence>
<dbReference type="InterPro" id="IPR008972">
    <property type="entry name" value="Cupredoxin"/>
</dbReference>
<proteinExistence type="predicted"/>
<keyword evidence="4" id="KW-1185">Reference proteome</keyword>
<reference evidence="3 4" key="1">
    <citation type="submission" date="2019-12" db="EMBL/GenBank/DDBJ databases">
        <title>Draft genome sequences Bradyrhizobium cajani AMBPC1010, Bradyrhizobium pachyrhizi AMBPC1040 and Bradyrhizobium yuanmingense ALSPC3051, three plant growth promoting strains isolated from nodules of Cajanus cajan L. in Dominican Republic.</title>
        <authorList>
            <person name="Flores-Felix J.D."/>
            <person name="Araujo J."/>
            <person name="Diaz-Alcantara C."/>
            <person name="Gonzalez-Andres F."/>
            <person name="Velazquez E."/>
        </authorList>
    </citation>
    <scope>NUCLEOTIDE SEQUENCE [LARGE SCALE GENOMIC DNA]</scope>
    <source>
        <strain evidence="3 4">1040</strain>
    </source>
</reference>
<dbReference type="SUPFAM" id="SSF49503">
    <property type="entry name" value="Cupredoxins"/>
    <property type="match status" value="1"/>
</dbReference>
<dbReference type="GO" id="GO:0005507">
    <property type="term" value="F:copper ion binding"/>
    <property type="evidence" value="ECO:0007669"/>
    <property type="project" value="InterPro"/>
</dbReference>
<organism evidence="3 4">
    <name type="scientific">Bradyrhizobium pachyrhizi</name>
    <dbReference type="NCBI Taxonomy" id="280333"/>
    <lineage>
        <taxon>Bacteria</taxon>
        <taxon>Pseudomonadati</taxon>
        <taxon>Pseudomonadota</taxon>
        <taxon>Alphaproteobacteria</taxon>
        <taxon>Hyphomicrobiales</taxon>
        <taxon>Nitrobacteraceae</taxon>
        <taxon>Bradyrhizobium</taxon>
    </lineage>
</organism>
<protein>
    <submittedName>
        <fullName evidence="3">Multicopper oxidase domain-containing protein</fullName>
    </submittedName>
</protein>
<feature type="domain" description="Plastocyanin-like" evidence="2">
    <location>
        <begin position="7"/>
        <end position="94"/>
    </location>
</feature>
<dbReference type="RefSeq" id="WP_157348956.1">
    <property type="nucleotide sequence ID" value="NZ_WQNF01000082.1"/>
</dbReference>
<dbReference type="Gene3D" id="2.60.40.420">
    <property type="entry name" value="Cupredoxins - blue copper proteins"/>
    <property type="match status" value="1"/>
</dbReference>
<gene>
    <name evidence="3" type="ORF">GPL21_41310</name>
</gene>
<dbReference type="Proteomes" id="UP000436468">
    <property type="component" value="Unassembled WGS sequence"/>
</dbReference>
<dbReference type="PROSITE" id="PS00079">
    <property type="entry name" value="MULTICOPPER_OXIDASE1"/>
    <property type="match status" value="1"/>
</dbReference>
<sequence length="107" mass="11894">MTAGAPGHPFHIHVNPFQIVAIRNSSNMNVSVDGEPDDPQYANLKGEWRDTLFVKGGYTIITRSRYRRYMGDFVLHCHILDREDRGMMLNVRVAIPDGAGGVANGNP</sequence>
<dbReference type="EMBL" id="WQNF01000082">
    <property type="protein sequence ID" value="MVT71422.1"/>
    <property type="molecule type" value="Genomic_DNA"/>
</dbReference>
<dbReference type="Pfam" id="PF07731">
    <property type="entry name" value="Cu-oxidase_2"/>
    <property type="match status" value="1"/>
</dbReference>
<comment type="caution">
    <text evidence="3">The sequence shown here is derived from an EMBL/GenBank/DDBJ whole genome shotgun (WGS) entry which is preliminary data.</text>
</comment>